<dbReference type="PROSITE" id="PS51257">
    <property type="entry name" value="PROKAR_LIPOPROTEIN"/>
    <property type="match status" value="1"/>
</dbReference>
<dbReference type="RefSeq" id="WP_139180112.1">
    <property type="nucleotide sequence ID" value="NZ_FOGG01000002.1"/>
</dbReference>
<dbReference type="SUPFAM" id="SSF49363">
    <property type="entry name" value="Purple acid phosphatase, N-terminal domain"/>
    <property type="match status" value="1"/>
</dbReference>
<dbReference type="InterPro" id="IPR008963">
    <property type="entry name" value="Purple_acid_Pase-like_N"/>
</dbReference>
<evidence type="ECO:0000313" key="1">
    <source>
        <dbReference type="EMBL" id="SEQ91597.1"/>
    </source>
</evidence>
<evidence type="ECO:0000313" key="2">
    <source>
        <dbReference type="Proteomes" id="UP000199572"/>
    </source>
</evidence>
<dbReference type="STRING" id="390241.SAMN04488023_102126"/>
<proteinExistence type="predicted"/>
<sequence>MQIKKIMKFQSKKGVKPLIFFLFFAFILSLSSCKKDGKEVIIDAFAQLNPEVKHNQGVYNIQFTLQQYPYQEVIVRLAESKTQLFQNSKLVIIQANQMSLNRYGVFINNLIGNKNYYYQILVKDSATSKEVYSDVFSFSTNP</sequence>
<dbReference type="AlphaFoldDB" id="A0A1H9JXP9"/>
<accession>A0A1H9JXP9</accession>
<keyword evidence="2" id="KW-1185">Reference proteome</keyword>
<reference evidence="1 2" key="1">
    <citation type="submission" date="2016-10" db="EMBL/GenBank/DDBJ databases">
        <authorList>
            <person name="de Groot N.N."/>
        </authorList>
    </citation>
    <scope>NUCLEOTIDE SEQUENCE [LARGE SCALE GENOMIC DNA]</scope>
    <source>
        <strain evidence="1 2">DSM 18610</strain>
    </source>
</reference>
<dbReference type="GO" id="GO:0046872">
    <property type="term" value="F:metal ion binding"/>
    <property type="evidence" value="ECO:0007669"/>
    <property type="project" value="InterPro"/>
</dbReference>
<protein>
    <submittedName>
        <fullName evidence="1">Uncharacterized protein</fullName>
    </submittedName>
</protein>
<organism evidence="1 2">
    <name type="scientific">Pedobacter rhizosphaerae</name>
    <dbReference type="NCBI Taxonomy" id="390241"/>
    <lineage>
        <taxon>Bacteria</taxon>
        <taxon>Pseudomonadati</taxon>
        <taxon>Bacteroidota</taxon>
        <taxon>Sphingobacteriia</taxon>
        <taxon>Sphingobacteriales</taxon>
        <taxon>Sphingobacteriaceae</taxon>
        <taxon>Pedobacter</taxon>
    </lineage>
</organism>
<dbReference type="GO" id="GO:0003993">
    <property type="term" value="F:acid phosphatase activity"/>
    <property type="evidence" value="ECO:0007669"/>
    <property type="project" value="InterPro"/>
</dbReference>
<name>A0A1H9JXP9_9SPHI</name>
<dbReference type="OrthoDB" id="771390at2"/>
<gene>
    <name evidence="1" type="ORF">SAMN04488023_102126</name>
</gene>
<dbReference type="EMBL" id="FOGG01000002">
    <property type="protein sequence ID" value="SEQ91597.1"/>
    <property type="molecule type" value="Genomic_DNA"/>
</dbReference>
<dbReference type="Proteomes" id="UP000199572">
    <property type="component" value="Unassembled WGS sequence"/>
</dbReference>